<dbReference type="Gene3D" id="3.40.50.1700">
    <property type="entry name" value="Glycoside hydrolase family 3 C-terminal domain"/>
    <property type="match status" value="1"/>
</dbReference>
<dbReference type="Pfam" id="PF00933">
    <property type="entry name" value="Glyco_hydro_3"/>
    <property type="match status" value="1"/>
</dbReference>
<dbReference type="PANTHER" id="PTHR42715">
    <property type="entry name" value="BETA-GLUCOSIDASE"/>
    <property type="match status" value="1"/>
</dbReference>
<keyword evidence="3" id="KW-0812">Transmembrane</keyword>
<dbReference type="AlphaFoldDB" id="A0A1D3TUA1"/>
<protein>
    <submittedName>
        <fullName evidence="5">Beta-glucosidase</fullName>
    </submittedName>
</protein>
<evidence type="ECO:0000256" key="3">
    <source>
        <dbReference type="SAM" id="Phobius"/>
    </source>
</evidence>
<dbReference type="STRING" id="1619234.SAMN05421730_10126"/>
<dbReference type="Gene3D" id="3.20.20.300">
    <property type="entry name" value="Glycoside hydrolase, family 3, N-terminal domain"/>
    <property type="match status" value="1"/>
</dbReference>
<dbReference type="RefSeq" id="WP_091233850.1">
    <property type="nucleotide sequence ID" value="NZ_FMKA01000012.1"/>
</dbReference>
<keyword evidence="3" id="KW-0472">Membrane</keyword>
<dbReference type="InterPro" id="IPR001764">
    <property type="entry name" value="Glyco_hydro_3_N"/>
</dbReference>
<dbReference type="EMBL" id="FMKA01000012">
    <property type="protein sequence ID" value="SCP97575.1"/>
    <property type="molecule type" value="Genomic_DNA"/>
</dbReference>
<proteinExistence type="inferred from homology"/>
<dbReference type="Pfam" id="PF01915">
    <property type="entry name" value="Glyco_hydro_3_C"/>
    <property type="match status" value="1"/>
</dbReference>
<comment type="similarity">
    <text evidence="1">Belongs to the glycosyl hydrolase 3 family.</text>
</comment>
<dbReference type="Proteomes" id="UP000199315">
    <property type="component" value="Unassembled WGS sequence"/>
</dbReference>
<dbReference type="SUPFAM" id="SSF52279">
    <property type="entry name" value="Beta-D-glucan exohydrolase, C-terminal domain"/>
    <property type="match status" value="1"/>
</dbReference>
<dbReference type="SUPFAM" id="SSF51445">
    <property type="entry name" value="(Trans)glycosidases"/>
    <property type="match status" value="1"/>
</dbReference>
<dbReference type="OrthoDB" id="98455at2"/>
<evidence type="ECO:0000256" key="2">
    <source>
        <dbReference type="ARBA" id="ARBA00022801"/>
    </source>
</evidence>
<name>A0A1D3TUA1_9FIRM</name>
<dbReference type="GO" id="GO:0004553">
    <property type="term" value="F:hydrolase activity, hydrolyzing O-glycosyl compounds"/>
    <property type="evidence" value="ECO:0007669"/>
    <property type="project" value="InterPro"/>
</dbReference>
<dbReference type="SMART" id="SM01217">
    <property type="entry name" value="Fn3_like"/>
    <property type="match status" value="1"/>
</dbReference>
<dbReference type="InterPro" id="IPR013783">
    <property type="entry name" value="Ig-like_fold"/>
</dbReference>
<evidence type="ECO:0000259" key="4">
    <source>
        <dbReference type="SMART" id="SM01217"/>
    </source>
</evidence>
<dbReference type="InterPro" id="IPR026891">
    <property type="entry name" value="Fn3-like"/>
</dbReference>
<dbReference type="PANTHER" id="PTHR42715:SF10">
    <property type="entry name" value="BETA-GLUCOSIDASE"/>
    <property type="match status" value="1"/>
</dbReference>
<feature type="transmembrane region" description="Helical" evidence="3">
    <location>
        <begin position="962"/>
        <end position="983"/>
    </location>
</feature>
<reference evidence="5 6" key="1">
    <citation type="submission" date="2016-09" db="EMBL/GenBank/DDBJ databases">
        <authorList>
            <person name="Capua I."/>
            <person name="De Benedictis P."/>
            <person name="Joannis T."/>
            <person name="Lombin L.H."/>
            <person name="Cattoli G."/>
        </authorList>
    </citation>
    <scope>NUCLEOTIDE SEQUENCE [LARGE SCALE GENOMIC DNA]</scope>
    <source>
        <strain evidence="5 6">GluBS11</strain>
    </source>
</reference>
<dbReference type="InterPro" id="IPR036881">
    <property type="entry name" value="Glyco_hydro_3_C_sf"/>
</dbReference>
<dbReference type="InterPro" id="IPR050288">
    <property type="entry name" value="Cellulose_deg_GH3"/>
</dbReference>
<dbReference type="InterPro" id="IPR036962">
    <property type="entry name" value="Glyco_hydro_3_N_sf"/>
</dbReference>
<evidence type="ECO:0000313" key="6">
    <source>
        <dbReference type="Proteomes" id="UP000199315"/>
    </source>
</evidence>
<sequence length="1004" mass="109061">MKKNKLWTGLASVFSFLLCFAIIGTNCAMSYAGTINGALGITTSKLVSTGDEEAADTEYYKSGYGELNGENLKKLIADTHEQTVTEEEEGAVLLKNDNSALPLSSDKLSVTLFGHATAQPLFRNSSAGSGASTTEEGVGLYQALKDAGFEINDTLFNAYVESPTKRSTAGFNFATKETTTWAFGEEDITFYTDELKASWQDDYHDVAIVMLARQGGEGSELFMEDPEEGISQLALHQKEKDMLQMIQDSGRFEKTIVLINSGNPMELGWLDEYGVDACLWIGCPGEKGFEGVANILTGEANPSGRLTETYAANSMSAPACVNNSYSNQTWTNLDEVLANTGDLDKEASYYAVQAEGIYIGYKYYETRYEDLVLGRYHADGSAGSSTGNAWNYTKEVIYPFGYGLSYTTFDQTLDGVEVGEDTITATVTVTNTGNAAGKSAAQIYAQTPYGEYEQENQVEKSAIQLLDFGKTGLLQPGESETLTVECDKYLLASYDYVGAKGYIMSGGEYYISVGDNAHDALNNVLAAKDAQGMVDLSGAAAAGNTQKTYTWEEKFDAEKYSTSEAGVKVTNQFEDADLNHWIDGAVTYLSRSGWQETYPVAVEVTMTEEMMEIYNGELYQKPEDAPSVSDFTQGDNQGISLVTMHGVDYNDTQWETFLNQLTIEEMASLIADSFGTKEIVSIDKPAVAVGDGPDGIGGMVSAFDEAKYGFTAPTNCYTSESILASTYNKELIERRGELLGEEGLFLGIMELWGPGGDLHRTPFGGRNFEYFSEDANMNYLCEIPYITAMQSKGVNAGAKHIAGNDQENNREGVACFFNEQAFREGSLRGFEAAVTEADGHALMQGFNRLGLIGCSSSAALNNQVIRNEWGFTGHIETDATAGATEGYKAHYTTNLTAGTDSYCLDFSGTSARVITEAITSTDDGYLLGSLRTAAKNILYVTANSNVMNGYSADSKVVSVTPWWQPVMYGAIALFAVLDLLSIFKLTRIIMKDKKQSSEEEVTAA</sequence>
<dbReference type="Gene3D" id="2.60.40.10">
    <property type="entry name" value="Immunoglobulins"/>
    <property type="match status" value="1"/>
</dbReference>
<gene>
    <name evidence="5" type="ORF">SAMN05421730_10126</name>
</gene>
<dbReference type="GO" id="GO:0005975">
    <property type="term" value="P:carbohydrate metabolic process"/>
    <property type="evidence" value="ECO:0007669"/>
    <property type="project" value="InterPro"/>
</dbReference>
<feature type="domain" description="Fibronectin type III-like" evidence="4">
    <location>
        <begin position="439"/>
        <end position="517"/>
    </location>
</feature>
<dbReference type="InterPro" id="IPR002772">
    <property type="entry name" value="Glyco_hydro_3_C"/>
</dbReference>
<dbReference type="InterPro" id="IPR017853">
    <property type="entry name" value="GH"/>
</dbReference>
<dbReference type="Pfam" id="PF14310">
    <property type="entry name" value="Fn3-like"/>
    <property type="match status" value="1"/>
</dbReference>
<organism evidence="5 6">
    <name type="scientific">Anaerobium acetethylicum</name>
    <dbReference type="NCBI Taxonomy" id="1619234"/>
    <lineage>
        <taxon>Bacteria</taxon>
        <taxon>Bacillati</taxon>
        <taxon>Bacillota</taxon>
        <taxon>Clostridia</taxon>
        <taxon>Lachnospirales</taxon>
        <taxon>Lachnospiraceae</taxon>
        <taxon>Anaerobium</taxon>
    </lineage>
</organism>
<dbReference type="PRINTS" id="PR00133">
    <property type="entry name" value="GLHYDRLASE3"/>
</dbReference>
<keyword evidence="3" id="KW-1133">Transmembrane helix</keyword>
<accession>A0A1D3TUA1</accession>
<keyword evidence="2" id="KW-0378">Hydrolase</keyword>
<evidence type="ECO:0000313" key="5">
    <source>
        <dbReference type="EMBL" id="SCP97575.1"/>
    </source>
</evidence>
<evidence type="ECO:0000256" key="1">
    <source>
        <dbReference type="ARBA" id="ARBA00005336"/>
    </source>
</evidence>
<keyword evidence="6" id="KW-1185">Reference proteome</keyword>